<dbReference type="eggNOG" id="ENOG502ZJ94">
    <property type="taxonomic scope" value="Bacteria"/>
</dbReference>
<dbReference type="AlphaFoldDB" id="A0A1H0YHI9"/>
<dbReference type="InterPro" id="IPR033458">
    <property type="entry name" value="DUF5134"/>
</dbReference>
<feature type="transmembrane region" description="Helical" evidence="1">
    <location>
        <begin position="101"/>
        <end position="121"/>
    </location>
</feature>
<feature type="transmembrane region" description="Helical" evidence="1">
    <location>
        <begin position="71"/>
        <end position="89"/>
    </location>
</feature>
<proteinExistence type="predicted"/>
<evidence type="ECO:0000313" key="2">
    <source>
        <dbReference type="EMBL" id="SDQ14705.1"/>
    </source>
</evidence>
<dbReference type="Proteomes" id="UP000182690">
    <property type="component" value="Unassembled WGS sequence"/>
</dbReference>
<dbReference type="EMBL" id="FNKB01000001">
    <property type="protein sequence ID" value="SDQ14705.1"/>
    <property type="molecule type" value="Genomic_DNA"/>
</dbReference>
<feature type="transmembrane region" description="Helical" evidence="1">
    <location>
        <begin position="6"/>
        <end position="27"/>
    </location>
</feature>
<dbReference type="STRING" id="1079994.SAMN04488565_0887"/>
<dbReference type="OrthoDB" id="4734452at2"/>
<accession>A0A1H0YHI9</accession>
<protein>
    <recommendedName>
        <fullName evidence="4">DUF5134 domain-containing protein</fullName>
    </recommendedName>
</protein>
<keyword evidence="1" id="KW-0812">Transmembrane</keyword>
<feature type="transmembrane region" description="Helical" evidence="1">
    <location>
        <begin position="181"/>
        <end position="200"/>
    </location>
</feature>
<gene>
    <name evidence="2" type="ORF">SAMN04488565_0887</name>
</gene>
<dbReference type="RefSeq" id="WP_010155318.1">
    <property type="nucleotide sequence ID" value="NZ_FNKB01000001.1"/>
</dbReference>
<evidence type="ECO:0008006" key="4">
    <source>
        <dbReference type="Google" id="ProtNLM"/>
    </source>
</evidence>
<reference evidence="2 3" key="1">
    <citation type="submission" date="2016-10" db="EMBL/GenBank/DDBJ databases">
        <authorList>
            <person name="de Groot N.N."/>
        </authorList>
    </citation>
    <scope>NUCLEOTIDE SEQUENCE [LARGE SCALE GENOMIC DNA]</scope>
    <source>
        <strain evidence="2 3">DSM 22788</strain>
    </source>
</reference>
<evidence type="ECO:0000313" key="3">
    <source>
        <dbReference type="Proteomes" id="UP000182690"/>
    </source>
</evidence>
<feature type="transmembrane region" description="Helical" evidence="1">
    <location>
        <begin position="39"/>
        <end position="65"/>
    </location>
</feature>
<sequence length="202" mass="21549">MLTAPWNLILTVVFAFTGVYCLVRLIAHRPSAGAPRGPVLESLAIHLMHLVMSAGMIAMCWMMSIPAASNWAQIVVFTVLALALMPGLWKAALLARRVDLAGHIWLAAAMVWMIAVMPLLMADMSSGEHGGGHGEAADGAIMMAMSTPLWVDVLNGVFVAGSAAIALWWTYRAATIRGERLHALCHCLMAAGMAAMLLLMNG</sequence>
<dbReference type="Pfam" id="PF17197">
    <property type="entry name" value="DUF5134"/>
    <property type="match status" value="1"/>
</dbReference>
<feature type="transmembrane region" description="Helical" evidence="1">
    <location>
        <begin position="149"/>
        <end position="169"/>
    </location>
</feature>
<organism evidence="2 3">
    <name type="scientific">Leucobacter chromiiresistens</name>
    <dbReference type="NCBI Taxonomy" id="1079994"/>
    <lineage>
        <taxon>Bacteria</taxon>
        <taxon>Bacillati</taxon>
        <taxon>Actinomycetota</taxon>
        <taxon>Actinomycetes</taxon>
        <taxon>Micrococcales</taxon>
        <taxon>Microbacteriaceae</taxon>
        <taxon>Leucobacter</taxon>
    </lineage>
</organism>
<keyword evidence="1" id="KW-0472">Membrane</keyword>
<evidence type="ECO:0000256" key="1">
    <source>
        <dbReference type="SAM" id="Phobius"/>
    </source>
</evidence>
<keyword evidence="1" id="KW-1133">Transmembrane helix</keyword>
<name>A0A1H0YHI9_9MICO</name>